<feature type="transmembrane region" description="Helical" evidence="5">
    <location>
        <begin position="86"/>
        <end position="106"/>
    </location>
</feature>
<accession>A0AA46NPR8</accession>
<feature type="domain" description="O-antigen ligase-related" evidence="6">
    <location>
        <begin position="194"/>
        <end position="340"/>
    </location>
</feature>
<feature type="transmembrane region" description="Helical" evidence="5">
    <location>
        <begin position="381"/>
        <end position="398"/>
    </location>
</feature>
<feature type="transmembrane region" description="Helical" evidence="5">
    <location>
        <begin position="327"/>
        <end position="348"/>
    </location>
</feature>
<evidence type="ECO:0000256" key="4">
    <source>
        <dbReference type="ARBA" id="ARBA00023136"/>
    </source>
</evidence>
<dbReference type="EMBL" id="CP089051">
    <property type="protein sequence ID" value="UYF71509.1"/>
    <property type="molecule type" value="Genomic_DNA"/>
</dbReference>
<evidence type="ECO:0000313" key="9">
    <source>
        <dbReference type="EMBL" id="UYF71509.1"/>
    </source>
</evidence>
<dbReference type="Proteomes" id="UP001164064">
    <property type="component" value="Chromosome"/>
</dbReference>
<feature type="transmembrane region" description="Helical" evidence="5">
    <location>
        <begin position="32"/>
        <end position="50"/>
    </location>
</feature>
<feature type="transmembrane region" description="Helical" evidence="5">
    <location>
        <begin position="355"/>
        <end position="375"/>
    </location>
</feature>
<evidence type="ECO:0000256" key="2">
    <source>
        <dbReference type="ARBA" id="ARBA00022692"/>
    </source>
</evidence>
<keyword evidence="4 5" id="KW-0472">Membrane</keyword>
<dbReference type="GO" id="GO:0016020">
    <property type="term" value="C:membrane"/>
    <property type="evidence" value="ECO:0007669"/>
    <property type="project" value="UniProtKB-SubCell"/>
</dbReference>
<evidence type="ECO:0000259" key="7">
    <source>
        <dbReference type="Pfam" id="PF11846"/>
    </source>
</evidence>
<feature type="transmembrane region" description="Helical" evidence="5">
    <location>
        <begin position="7"/>
        <end position="26"/>
    </location>
</feature>
<feature type="transmembrane region" description="Helical" evidence="5">
    <location>
        <begin position="208"/>
        <end position="223"/>
    </location>
</feature>
<dbReference type="InterPro" id="IPR031726">
    <property type="entry name" value="PglL_A"/>
</dbReference>
<evidence type="ECO:0000256" key="1">
    <source>
        <dbReference type="ARBA" id="ARBA00004141"/>
    </source>
</evidence>
<gene>
    <name evidence="9" type="ORF">LSO60_14950</name>
</gene>
<feature type="transmembrane region" description="Helical" evidence="5">
    <location>
        <begin position="62"/>
        <end position="80"/>
    </location>
</feature>
<feature type="transmembrane region" description="Helical" evidence="5">
    <location>
        <begin position="185"/>
        <end position="202"/>
    </location>
</feature>
<feature type="transmembrane region" description="Helical" evidence="5">
    <location>
        <begin position="410"/>
        <end position="428"/>
    </location>
</feature>
<feature type="transmembrane region" description="Helical" evidence="5">
    <location>
        <begin position="235"/>
        <end position="254"/>
    </location>
</feature>
<feature type="domain" description="Protein glycosylation ligase" evidence="8">
    <location>
        <begin position="156"/>
        <end position="180"/>
    </location>
</feature>
<feature type="domain" description="Virulence factor membrane-bound polymerase C-terminal" evidence="7">
    <location>
        <begin position="362"/>
        <end position="533"/>
    </location>
</feature>
<dbReference type="InterPro" id="IPR021797">
    <property type="entry name" value="Wzy_C_2"/>
</dbReference>
<comment type="subcellular location">
    <subcellularLocation>
        <location evidence="1">Membrane</location>
        <topology evidence="1">Multi-pass membrane protein</topology>
    </subcellularLocation>
</comment>
<proteinExistence type="predicted"/>
<reference evidence="9" key="1">
    <citation type="journal article" date="2022" name="J Glob Antimicrob Resist">
        <title>Comparative analysis of IMP-4- and OXA-58-containing plasmids of three carbapenemase-producing Acinetobacter ursingii strains in the Netherlands.</title>
        <authorList>
            <person name="Hendrickx A.P.A."/>
            <person name="Schade R.P."/>
            <person name="Landman F."/>
            <person name="Bosch T."/>
            <person name="Schouls L.M."/>
            <person name="van Dijk K."/>
        </authorList>
    </citation>
    <scope>NUCLEOTIDE SEQUENCE</scope>
    <source>
        <strain evidence="9">RIVM_C010559</strain>
    </source>
</reference>
<dbReference type="PANTHER" id="PTHR37422:SF13">
    <property type="entry name" value="LIPOPOLYSACCHARIDE BIOSYNTHESIS PROTEIN PA4999-RELATED"/>
    <property type="match status" value="1"/>
</dbReference>
<organism evidence="9 10">
    <name type="scientific">Acinetobacter ursingii</name>
    <dbReference type="NCBI Taxonomy" id="108980"/>
    <lineage>
        <taxon>Bacteria</taxon>
        <taxon>Pseudomonadati</taxon>
        <taxon>Pseudomonadota</taxon>
        <taxon>Gammaproteobacteria</taxon>
        <taxon>Moraxellales</taxon>
        <taxon>Moraxellaceae</taxon>
        <taxon>Acinetobacter</taxon>
    </lineage>
</organism>
<evidence type="ECO:0000256" key="3">
    <source>
        <dbReference type="ARBA" id="ARBA00022989"/>
    </source>
</evidence>
<evidence type="ECO:0000313" key="10">
    <source>
        <dbReference type="Proteomes" id="UP001164064"/>
    </source>
</evidence>
<feature type="transmembrane region" description="Helical" evidence="5">
    <location>
        <begin position="113"/>
        <end position="134"/>
    </location>
</feature>
<dbReference type="Pfam" id="PF15864">
    <property type="entry name" value="PglL_A"/>
    <property type="match status" value="1"/>
</dbReference>
<evidence type="ECO:0000259" key="8">
    <source>
        <dbReference type="Pfam" id="PF15864"/>
    </source>
</evidence>
<feature type="transmembrane region" description="Helical" evidence="5">
    <location>
        <begin position="160"/>
        <end position="180"/>
    </location>
</feature>
<sequence length="556" mass="64712">MEKKNFYYSIVVFILGVICFVLPNHHYPWRTVYQDFSSFLVLVVILSIFLKKQLLLDLKFLFILLISLVPLIQFLFHKIYFFGDGFIAFIYILSFGLVYVAALNLARKDSIALYLVFISSIFIFSSVVSLYVILKQWLLLTQGGIWLADLPLGARPYANFAQPNNCATFLCIGLMACLYLYEKKYIHRFCGVLLASFILFGITLTQSRTAWVFTFAFLIWWFWKSRYFQIRLSKYSIFYFVGIFLFFIAIVPYISDYLGVTNTIDALTRASSGYLRIPMWHQMLLAIKEQPLLGYGWNQVGVAQLSVYLDYPTTEWTEHSHNILLDLLIWNGIPLGILIIGFFTWWLYRLSQLATSVDAFIALSMVGAVLVHAMLEYPLDYAFFLLPVGFLLGLVQAQDKTIKVIEISRTVVASLWTIFVVLYIWIFVEYQMIEKDVQLVRFEAFNIGTLHAEQAAPDVILLTQLREQIRFIRTQPKENMSPEQLDWMRKVTYRFSTSANLYRYAQALALNHQPELAKKYLLILEKLHGQKYPFESLYQVNQSLAFEWQNKTGSKP</sequence>
<name>A0AA46NPR8_9GAMM</name>
<dbReference type="InterPro" id="IPR051533">
    <property type="entry name" value="WaaL-like"/>
</dbReference>
<dbReference type="AlphaFoldDB" id="A0AA46NPR8"/>
<keyword evidence="2 5" id="KW-0812">Transmembrane</keyword>
<dbReference type="Pfam" id="PF11846">
    <property type="entry name" value="Wzy_C_2"/>
    <property type="match status" value="1"/>
</dbReference>
<evidence type="ECO:0000259" key="6">
    <source>
        <dbReference type="Pfam" id="PF04932"/>
    </source>
</evidence>
<dbReference type="PANTHER" id="PTHR37422">
    <property type="entry name" value="TEICHURONIC ACID BIOSYNTHESIS PROTEIN TUAE"/>
    <property type="match status" value="1"/>
</dbReference>
<protein>
    <submittedName>
        <fullName evidence="9">Wzy polymerase domain-containing protein</fullName>
    </submittedName>
</protein>
<keyword evidence="3 5" id="KW-1133">Transmembrane helix</keyword>
<evidence type="ECO:0000256" key="5">
    <source>
        <dbReference type="SAM" id="Phobius"/>
    </source>
</evidence>
<dbReference type="Pfam" id="PF04932">
    <property type="entry name" value="Wzy_C"/>
    <property type="match status" value="1"/>
</dbReference>
<dbReference type="RefSeq" id="WP_263512514.1">
    <property type="nucleotide sequence ID" value="NZ_CP089051.1"/>
</dbReference>
<dbReference type="InterPro" id="IPR007016">
    <property type="entry name" value="O-antigen_ligase-rel_domated"/>
</dbReference>